<dbReference type="Proteomes" id="UP001314170">
    <property type="component" value="Unassembled WGS sequence"/>
</dbReference>
<proteinExistence type="predicted"/>
<name>A0AAV1QV75_9ROSI</name>
<evidence type="ECO:0000313" key="2">
    <source>
        <dbReference type="Proteomes" id="UP001314170"/>
    </source>
</evidence>
<gene>
    <name evidence="1" type="ORF">DCAF_LOCUS1658</name>
</gene>
<reference evidence="1 2" key="1">
    <citation type="submission" date="2024-01" db="EMBL/GenBank/DDBJ databases">
        <authorList>
            <person name="Waweru B."/>
        </authorList>
    </citation>
    <scope>NUCLEOTIDE SEQUENCE [LARGE SCALE GENOMIC DNA]</scope>
</reference>
<evidence type="ECO:0000313" key="1">
    <source>
        <dbReference type="EMBL" id="CAK7324024.1"/>
    </source>
</evidence>
<keyword evidence="2" id="KW-1185">Reference proteome</keyword>
<sequence length="205" mass="22649">MVTPPSTVAAPPSPLRMEARRVNVVSLTDANALLSRIVIDEDILNGEVIILLDISKCLYDAISRMEKATEQGSAITAAVEGMESQWGNIFTVPHTFIETLMERMFRPSLSIIIGEQKKGILTSKDIIIQITHAAIYMVESSSEAINDIANTLMQMFWDSALALKPPDDYDTQSEMCALKTSDGVELGRYPSLSLEISFAFKFEDL</sequence>
<dbReference type="AlphaFoldDB" id="A0AAV1QV75"/>
<comment type="caution">
    <text evidence="1">The sequence shown here is derived from an EMBL/GenBank/DDBJ whole genome shotgun (WGS) entry which is preliminary data.</text>
</comment>
<accession>A0AAV1QV75</accession>
<protein>
    <submittedName>
        <fullName evidence="1">Uncharacterized protein</fullName>
    </submittedName>
</protein>
<dbReference type="EMBL" id="CAWUPB010000233">
    <property type="protein sequence ID" value="CAK7324024.1"/>
    <property type="molecule type" value="Genomic_DNA"/>
</dbReference>
<organism evidence="1 2">
    <name type="scientific">Dovyalis caffra</name>
    <dbReference type="NCBI Taxonomy" id="77055"/>
    <lineage>
        <taxon>Eukaryota</taxon>
        <taxon>Viridiplantae</taxon>
        <taxon>Streptophyta</taxon>
        <taxon>Embryophyta</taxon>
        <taxon>Tracheophyta</taxon>
        <taxon>Spermatophyta</taxon>
        <taxon>Magnoliopsida</taxon>
        <taxon>eudicotyledons</taxon>
        <taxon>Gunneridae</taxon>
        <taxon>Pentapetalae</taxon>
        <taxon>rosids</taxon>
        <taxon>fabids</taxon>
        <taxon>Malpighiales</taxon>
        <taxon>Salicaceae</taxon>
        <taxon>Flacourtieae</taxon>
        <taxon>Dovyalis</taxon>
    </lineage>
</organism>